<dbReference type="SUPFAM" id="SSF57701">
    <property type="entry name" value="Zn2/Cys6 DNA-binding domain"/>
    <property type="match status" value="1"/>
</dbReference>
<evidence type="ECO:0000256" key="5">
    <source>
        <dbReference type="ARBA" id="ARBA00023242"/>
    </source>
</evidence>
<dbReference type="InterPro" id="IPR036864">
    <property type="entry name" value="Zn2-C6_fun-type_DNA-bd_sf"/>
</dbReference>
<dbReference type="GO" id="GO:0000981">
    <property type="term" value="F:DNA-binding transcription factor activity, RNA polymerase II-specific"/>
    <property type="evidence" value="ECO:0007669"/>
    <property type="project" value="InterPro"/>
</dbReference>
<protein>
    <recommendedName>
        <fullName evidence="7">Zn(2)-C6 fungal-type domain-containing protein</fullName>
    </recommendedName>
</protein>
<gene>
    <name evidence="8" type="ORF">NKR23_g4613</name>
</gene>
<dbReference type="SMART" id="SM00066">
    <property type="entry name" value="GAL4"/>
    <property type="match status" value="1"/>
</dbReference>
<keyword evidence="4" id="KW-0804">Transcription</keyword>
<keyword evidence="5" id="KW-0539">Nucleus</keyword>
<keyword evidence="9" id="KW-1185">Reference proteome</keyword>
<evidence type="ECO:0000256" key="1">
    <source>
        <dbReference type="ARBA" id="ARBA00004123"/>
    </source>
</evidence>
<dbReference type="InterPro" id="IPR001138">
    <property type="entry name" value="Zn2Cys6_DnaBD"/>
</dbReference>
<feature type="region of interest" description="Disordered" evidence="6">
    <location>
        <begin position="105"/>
        <end position="125"/>
    </location>
</feature>
<evidence type="ECO:0000313" key="9">
    <source>
        <dbReference type="Proteomes" id="UP001174694"/>
    </source>
</evidence>
<evidence type="ECO:0000256" key="6">
    <source>
        <dbReference type="SAM" id="MobiDB-lite"/>
    </source>
</evidence>
<comment type="caution">
    <text evidence="8">The sequence shown here is derived from an EMBL/GenBank/DDBJ whole genome shotgun (WGS) entry which is preliminary data.</text>
</comment>
<dbReference type="CDD" id="cd12148">
    <property type="entry name" value="fungal_TF_MHR"/>
    <property type="match status" value="1"/>
</dbReference>
<reference evidence="8" key="1">
    <citation type="submission" date="2022-07" db="EMBL/GenBank/DDBJ databases">
        <title>Fungi with potential for degradation of polypropylene.</title>
        <authorList>
            <person name="Gostincar C."/>
        </authorList>
    </citation>
    <scope>NUCLEOTIDE SEQUENCE</scope>
    <source>
        <strain evidence="8">EXF-13308</strain>
    </source>
</reference>
<dbReference type="CDD" id="cd00067">
    <property type="entry name" value="GAL4"/>
    <property type="match status" value="1"/>
</dbReference>
<dbReference type="Proteomes" id="UP001174694">
    <property type="component" value="Unassembled WGS sequence"/>
</dbReference>
<evidence type="ECO:0000313" key="8">
    <source>
        <dbReference type="EMBL" id="KAJ9148976.1"/>
    </source>
</evidence>
<proteinExistence type="predicted"/>
<dbReference type="Gene3D" id="4.10.240.10">
    <property type="entry name" value="Zn(2)-C6 fungal-type DNA-binding domain"/>
    <property type="match status" value="1"/>
</dbReference>
<dbReference type="Pfam" id="PF00172">
    <property type="entry name" value="Zn_clus"/>
    <property type="match status" value="1"/>
</dbReference>
<sequence>MSCQAQAQSVRSAAKVCSADPQQIARRTTGNLRRSCEACRTLKVRCIIPTNSGSRACGRCITNATECVFEEALARPRRTKPTGRTRVKDVEEKLDGLIALISAGRKTDSASSHATPRPFPESRLQQSSPAMPYWQLSGIASASASAAGLFSMTSDWSVTSEAVLDPISRGVITAEVAEDVFRAFLGHSPLFGFIVLSPDMTLEYLCRERPCLLHAILAAGSVDGLQKRLAADFRRMIAERAIVRAEKNLDILQGLLTYLCWHHLYIDPAHQNIYQLSQLALSMAVELELGDISESTKQELICAGTDHRSRMYDMNYAYQVECLRTYIACHHASSYVSIAMRRPVLFRFNKQAEDCSHLLSILTNEPSDLLLPYFVRLQRLSEDVYKIFHYGDCEAWTAETMDEVRIYAMVQTFLNELNQLKAAMPPEEQMPPNLKTKCLHLDIYIHEVGLHVPRGHASFCTTATTCPSTTSSSNSPMTTPSTDSSSGEGGGSIKCCSWCSSPLRADIVVSAIRAAQRYIEAYLRLSDAQLRASTLMEEAKALYAILVLGAVTLEQNTQQLGAARLRDLADMGSYLGALERRFAGLVTSIAPGDATAARSSSSSSPPGEAAQERHDYFWQMRQFAANSLAWHGRFVGGLDGGAASERVDKCNGIDLSIMRVLGTSPFLMRDSDPQLPPPQQVMGDAMISDPLLDASWMIDQGGLWPDLEMGA</sequence>
<dbReference type="PANTHER" id="PTHR31845">
    <property type="entry name" value="FINGER DOMAIN PROTEIN, PUTATIVE-RELATED"/>
    <property type="match status" value="1"/>
</dbReference>
<evidence type="ECO:0000256" key="2">
    <source>
        <dbReference type="ARBA" id="ARBA00023015"/>
    </source>
</evidence>
<dbReference type="PROSITE" id="PS00463">
    <property type="entry name" value="ZN2_CY6_FUNGAL_1"/>
    <property type="match status" value="1"/>
</dbReference>
<keyword evidence="2" id="KW-0805">Transcription regulation</keyword>
<dbReference type="GO" id="GO:0000976">
    <property type="term" value="F:transcription cis-regulatory region binding"/>
    <property type="evidence" value="ECO:0007669"/>
    <property type="project" value="TreeGrafter"/>
</dbReference>
<keyword evidence="3" id="KW-0238">DNA-binding</keyword>
<dbReference type="GO" id="GO:0005634">
    <property type="term" value="C:nucleus"/>
    <property type="evidence" value="ECO:0007669"/>
    <property type="project" value="UniProtKB-SubCell"/>
</dbReference>
<accession>A0AA38RFS3</accession>
<dbReference type="GO" id="GO:0008270">
    <property type="term" value="F:zinc ion binding"/>
    <property type="evidence" value="ECO:0007669"/>
    <property type="project" value="InterPro"/>
</dbReference>
<comment type="subcellular location">
    <subcellularLocation>
        <location evidence="1">Nucleus</location>
    </subcellularLocation>
</comment>
<dbReference type="EMBL" id="JANBVO010000011">
    <property type="protein sequence ID" value="KAJ9148976.1"/>
    <property type="molecule type" value="Genomic_DNA"/>
</dbReference>
<dbReference type="PANTHER" id="PTHR31845:SF10">
    <property type="entry name" value="ZN(II)2CYS6 TRANSCRIPTION FACTOR (EUROFUNG)"/>
    <property type="match status" value="1"/>
</dbReference>
<feature type="domain" description="Zn(2)-C6 fungal-type" evidence="7">
    <location>
        <begin position="35"/>
        <end position="67"/>
    </location>
</feature>
<organism evidence="8 9">
    <name type="scientific">Pleurostoma richardsiae</name>
    <dbReference type="NCBI Taxonomy" id="41990"/>
    <lineage>
        <taxon>Eukaryota</taxon>
        <taxon>Fungi</taxon>
        <taxon>Dikarya</taxon>
        <taxon>Ascomycota</taxon>
        <taxon>Pezizomycotina</taxon>
        <taxon>Sordariomycetes</taxon>
        <taxon>Sordariomycetidae</taxon>
        <taxon>Calosphaeriales</taxon>
        <taxon>Pleurostomataceae</taxon>
        <taxon>Pleurostoma</taxon>
    </lineage>
</organism>
<evidence type="ECO:0000256" key="4">
    <source>
        <dbReference type="ARBA" id="ARBA00023163"/>
    </source>
</evidence>
<name>A0AA38RFS3_9PEZI</name>
<dbReference type="AlphaFoldDB" id="A0AA38RFS3"/>
<dbReference type="InterPro" id="IPR051089">
    <property type="entry name" value="prtT"/>
</dbReference>
<feature type="region of interest" description="Disordered" evidence="6">
    <location>
        <begin position="466"/>
        <end position="489"/>
    </location>
</feature>
<feature type="compositionally biased region" description="Low complexity" evidence="6">
    <location>
        <begin position="466"/>
        <end position="486"/>
    </location>
</feature>
<evidence type="ECO:0000256" key="3">
    <source>
        <dbReference type="ARBA" id="ARBA00023125"/>
    </source>
</evidence>
<evidence type="ECO:0000259" key="7">
    <source>
        <dbReference type="PROSITE" id="PS00463"/>
    </source>
</evidence>